<dbReference type="AlphaFoldDB" id="A0A200Q7K9"/>
<comment type="caution">
    <text evidence="2">The sequence shown here is derived from an EMBL/GenBank/DDBJ whole genome shotgun (WGS) entry which is preliminary data.</text>
</comment>
<accession>A0A200Q7K9</accession>
<dbReference type="Proteomes" id="UP000195402">
    <property type="component" value="Unassembled WGS sequence"/>
</dbReference>
<dbReference type="EMBL" id="MVGT01002852">
    <property type="protein sequence ID" value="OVA06357.1"/>
    <property type="molecule type" value="Genomic_DNA"/>
</dbReference>
<evidence type="ECO:0000313" key="3">
    <source>
        <dbReference type="Proteomes" id="UP000195402"/>
    </source>
</evidence>
<proteinExistence type="predicted"/>
<dbReference type="PANTHER" id="PTHR35104:SF13">
    <property type="entry name" value="OS03G0807000 PROTEIN"/>
    <property type="match status" value="1"/>
</dbReference>
<feature type="region of interest" description="Disordered" evidence="1">
    <location>
        <begin position="67"/>
        <end position="92"/>
    </location>
</feature>
<keyword evidence="3" id="KW-1185">Reference proteome</keyword>
<feature type="compositionally biased region" description="Low complexity" evidence="1">
    <location>
        <begin position="67"/>
        <end position="84"/>
    </location>
</feature>
<dbReference type="OMA" id="MVWNSMV"/>
<gene>
    <name evidence="2" type="ORF">BVC80_8885g3</name>
</gene>
<dbReference type="OrthoDB" id="1935666at2759"/>
<name>A0A200Q7K9_MACCD</name>
<dbReference type="PANTHER" id="PTHR35104">
    <property type="entry name" value="OS03G0807000 PROTEIN"/>
    <property type="match status" value="1"/>
</dbReference>
<evidence type="ECO:0000313" key="2">
    <source>
        <dbReference type="EMBL" id="OVA06357.1"/>
    </source>
</evidence>
<organism evidence="2 3">
    <name type="scientific">Macleaya cordata</name>
    <name type="common">Five-seeded plume-poppy</name>
    <name type="synonym">Bocconia cordata</name>
    <dbReference type="NCBI Taxonomy" id="56857"/>
    <lineage>
        <taxon>Eukaryota</taxon>
        <taxon>Viridiplantae</taxon>
        <taxon>Streptophyta</taxon>
        <taxon>Embryophyta</taxon>
        <taxon>Tracheophyta</taxon>
        <taxon>Spermatophyta</taxon>
        <taxon>Magnoliopsida</taxon>
        <taxon>Ranunculales</taxon>
        <taxon>Papaveraceae</taxon>
        <taxon>Papaveroideae</taxon>
        <taxon>Macleaya</taxon>
    </lineage>
</organism>
<reference evidence="2 3" key="1">
    <citation type="journal article" date="2017" name="Mol. Plant">
        <title>The Genome of Medicinal Plant Macleaya cordata Provides New Insights into Benzylisoquinoline Alkaloids Metabolism.</title>
        <authorList>
            <person name="Liu X."/>
            <person name="Liu Y."/>
            <person name="Huang P."/>
            <person name="Ma Y."/>
            <person name="Qing Z."/>
            <person name="Tang Q."/>
            <person name="Cao H."/>
            <person name="Cheng P."/>
            <person name="Zheng Y."/>
            <person name="Yuan Z."/>
            <person name="Zhou Y."/>
            <person name="Liu J."/>
            <person name="Tang Z."/>
            <person name="Zhuo Y."/>
            <person name="Zhang Y."/>
            <person name="Yu L."/>
            <person name="Huang J."/>
            <person name="Yang P."/>
            <person name="Peng Q."/>
            <person name="Zhang J."/>
            <person name="Jiang W."/>
            <person name="Zhang Z."/>
            <person name="Lin K."/>
            <person name="Ro D.K."/>
            <person name="Chen X."/>
            <person name="Xiong X."/>
            <person name="Shang Y."/>
            <person name="Huang S."/>
            <person name="Zeng J."/>
        </authorList>
    </citation>
    <scope>NUCLEOTIDE SEQUENCE [LARGE SCALE GENOMIC DNA]</scope>
    <source>
        <strain evidence="3">cv. BLH2017</strain>
        <tissue evidence="2">Root</tissue>
    </source>
</reference>
<evidence type="ECO:0000256" key="1">
    <source>
        <dbReference type="SAM" id="MobiDB-lite"/>
    </source>
</evidence>
<dbReference type="InParanoid" id="A0A200Q7K9"/>
<sequence>MVFNSVIVMNVANLSANFCQYIACNPDRLSSQQVLDLICCLPLQQLGRLALCLWTFFCFPPPDSYLSYSDDSSDSSSSSSAYYYDPDDSHSD</sequence>
<protein>
    <submittedName>
        <fullName evidence="2">Uncharacterized protein</fullName>
    </submittedName>
</protein>